<dbReference type="EMBL" id="CM056811">
    <property type="protein sequence ID" value="KAJ8635214.1"/>
    <property type="molecule type" value="Genomic_DNA"/>
</dbReference>
<comment type="caution">
    <text evidence="1">The sequence shown here is derived from an EMBL/GenBank/DDBJ whole genome shotgun (WGS) entry which is preliminary data.</text>
</comment>
<organism evidence="1 2">
    <name type="scientific">Persea americana</name>
    <name type="common">Avocado</name>
    <dbReference type="NCBI Taxonomy" id="3435"/>
    <lineage>
        <taxon>Eukaryota</taxon>
        <taxon>Viridiplantae</taxon>
        <taxon>Streptophyta</taxon>
        <taxon>Embryophyta</taxon>
        <taxon>Tracheophyta</taxon>
        <taxon>Spermatophyta</taxon>
        <taxon>Magnoliopsida</taxon>
        <taxon>Magnoliidae</taxon>
        <taxon>Laurales</taxon>
        <taxon>Lauraceae</taxon>
        <taxon>Persea</taxon>
    </lineage>
</organism>
<protein>
    <submittedName>
        <fullName evidence="1">Uncharacterized protein</fullName>
    </submittedName>
</protein>
<dbReference type="Proteomes" id="UP001234297">
    <property type="component" value="Chromosome 3"/>
</dbReference>
<proteinExistence type="predicted"/>
<name>A0ACC2LP50_PERAE</name>
<reference evidence="1 2" key="1">
    <citation type="journal article" date="2022" name="Hortic Res">
        <title>A haplotype resolved chromosomal level avocado genome allows analysis of novel avocado genes.</title>
        <authorList>
            <person name="Nath O."/>
            <person name="Fletcher S.J."/>
            <person name="Hayward A."/>
            <person name="Shaw L.M."/>
            <person name="Masouleh A.K."/>
            <person name="Furtado A."/>
            <person name="Henry R.J."/>
            <person name="Mitter N."/>
        </authorList>
    </citation>
    <scope>NUCLEOTIDE SEQUENCE [LARGE SCALE GENOMIC DNA]</scope>
    <source>
        <strain evidence="2">cv. Hass</strain>
    </source>
</reference>
<sequence length="471" mass="53688">MVHLLSKTLQQNCIKQRLSIHLLQNPSLKTLSQATPPTHLIQYLTDSCHLSPESALSAAKKVHGKIPQNPDSILTLLKDHGFSKTHIQNLVSKRPEILFFRVKSNLIPKMEFFKATGLPAPVIAEYLSSTPVILSYSLDSRIKPVFDLIRSISSTHEVFAKMPRHSNCLFRFGLDKFIVPNVTVLQNYNVPNDRISNMFMTNPRILTLNSDRFGEIVRLVNEMGFNPSSHRFMEAVRAMGTLSRATWKAKFEVYRSLGWSDEGILYAFRKNPSCITISEKKIRKGMSFFCEELDWGVSVVSRYPVVLLFSLEKRIVPRHKVWQVLKSRGLVKKDSIPLRLFLASEKQFLEEYVLRRSEMVPQLLKVYRGEIGCTPPVTRRRGKAIQSISWPFNAEIRVEDLNCFLPPFEGNRHCHSAKRGRGFHLHTTTLPLPINPIAVVLPASQSLKKGNKPISCRHVIVVAGEESSRER</sequence>
<accession>A0ACC2LP50</accession>
<keyword evidence="2" id="KW-1185">Reference proteome</keyword>
<evidence type="ECO:0000313" key="1">
    <source>
        <dbReference type="EMBL" id="KAJ8635214.1"/>
    </source>
</evidence>
<evidence type="ECO:0000313" key="2">
    <source>
        <dbReference type="Proteomes" id="UP001234297"/>
    </source>
</evidence>
<gene>
    <name evidence="1" type="ORF">MRB53_009481</name>
</gene>